<evidence type="ECO:0000313" key="2">
    <source>
        <dbReference type="RefSeq" id="XP_015887137.1"/>
    </source>
</evidence>
<dbReference type="KEGG" id="zju:107422231"/>
<organism evidence="1 2">
    <name type="scientific">Ziziphus jujuba</name>
    <name type="common">Chinese jujube</name>
    <name type="synonym">Ziziphus sativa</name>
    <dbReference type="NCBI Taxonomy" id="326968"/>
    <lineage>
        <taxon>Eukaryota</taxon>
        <taxon>Viridiplantae</taxon>
        <taxon>Streptophyta</taxon>
        <taxon>Embryophyta</taxon>
        <taxon>Tracheophyta</taxon>
        <taxon>Spermatophyta</taxon>
        <taxon>Magnoliopsida</taxon>
        <taxon>eudicotyledons</taxon>
        <taxon>Gunneridae</taxon>
        <taxon>Pentapetalae</taxon>
        <taxon>rosids</taxon>
        <taxon>fabids</taxon>
        <taxon>Rosales</taxon>
        <taxon>Rhamnaceae</taxon>
        <taxon>Paliureae</taxon>
        <taxon>Ziziphus</taxon>
    </lineage>
</organism>
<reference evidence="2" key="1">
    <citation type="submission" date="2025-08" db="UniProtKB">
        <authorList>
            <consortium name="RefSeq"/>
        </authorList>
    </citation>
    <scope>IDENTIFICATION</scope>
    <source>
        <tissue evidence="2">Seedling</tissue>
    </source>
</reference>
<name>A0A6P3ZYF6_ZIZJJ</name>
<dbReference type="RefSeq" id="XP_015887137.1">
    <property type="nucleotide sequence ID" value="XM_016031651.4"/>
</dbReference>
<keyword evidence="1" id="KW-1185">Reference proteome</keyword>
<sequence>MQSQQKNPFGVLQSLQQQIGSNGNCVESESPPFSIRKYVLACRQKDIFHSWPFPEKYLHICLKHGINDVLPPLESHHSAIQSLRGPIHLQNNENASSFIKMVQNTVEQEDLLRKESNLASNEDISRESSQDCQLSLSSNSCKNEENGYKLSSDVASDVVVSRSEPSAVIPISLLHEHQCSKIVKSNKMLRHKRKKRKGKNKKRSMVDILAVAKPCTVEDLIRINRLCCGFSKPLENEINGIEETMNVENNCNSDVTEENSNGKIQTDDCEAADVDMSGRKRWVVKFKLNS</sequence>
<evidence type="ECO:0000313" key="1">
    <source>
        <dbReference type="Proteomes" id="UP001652623"/>
    </source>
</evidence>
<dbReference type="InParanoid" id="A0A6P3ZYF6"/>
<gene>
    <name evidence="2" type="primary">LOC107422231</name>
</gene>
<dbReference type="PANTHER" id="PTHR35767:SF11">
    <property type="match status" value="1"/>
</dbReference>
<dbReference type="Proteomes" id="UP001652623">
    <property type="component" value="Chromosome 3"/>
</dbReference>
<proteinExistence type="predicted"/>
<protein>
    <submittedName>
        <fullName evidence="2">Uncharacterized protein LOC107422231</fullName>
    </submittedName>
</protein>
<dbReference type="PANTHER" id="PTHR35767">
    <property type="entry name" value="HAPLESS PROTEIN"/>
    <property type="match status" value="1"/>
</dbReference>
<dbReference type="AlphaFoldDB" id="A0A6P3ZYF6"/>
<dbReference type="GeneID" id="107422231"/>
<accession>A0A6P3ZYF6</accession>